<feature type="transmembrane region" description="Helical" evidence="1">
    <location>
        <begin position="41"/>
        <end position="63"/>
    </location>
</feature>
<evidence type="ECO:0000256" key="1">
    <source>
        <dbReference type="SAM" id="Phobius"/>
    </source>
</evidence>
<keyword evidence="3" id="KW-1185">Reference proteome</keyword>
<reference evidence="2" key="1">
    <citation type="journal article" date="2021" name="Genome Biol. Evol.">
        <title>The assembled and annotated genome of the fairy-ring fungus Marasmius oreades.</title>
        <authorList>
            <person name="Hiltunen M."/>
            <person name="Ament-Velasquez S.L."/>
            <person name="Johannesson H."/>
        </authorList>
    </citation>
    <scope>NUCLEOTIDE SEQUENCE</scope>
    <source>
        <strain evidence="2">03SP1</strain>
    </source>
</reference>
<dbReference type="RefSeq" id="XP_043013155.1">
    <property type="nucleotide sequence ID" value="XM_043148556.1"/>
</dbReference>
<dbReference type="EMBL" id="CM032182">
    <property type="protein sequence ID" value="KAG7096685.1"/>
    <property type="molecule type" value="Genomic_DNA"/>
</dbReference>
<feature type="transmembrane region" description="Helical" evidence="1">
    <location>
        <begin position="12"/>
        <end position="29"/>
    </location>
</feature>
<comment type="caution">
    <text evidence="2">The sequence shown here is derived from an EMBL/GenBank/DDBJ whole genome shotgun (WGS) entry which is preliminary data.</text>
</comment>
<dbReference type="KEGG" id="more:E1B28_004099"/>
<gene>
    <name evidence="2" type="ORF">E1B28_004099</name>
</gene>
<keyword evidence="1" id="KW-0812">Transmembrane</keyword>
<dbReference type="GeneID" id="66073175"/>
<protein>
    <submittedName>
        <fullName evidence="2">Uncharacterized protein</fullName>
    </submittedName>
</protein>
<proteinExistence type="predicted"/>
<evidence type="ECO:0000313" key="3">
    <source>
        <dbReference type="Proteomes" id="UP001049176"/>
    </source>
</evidence>
<dbReference type="Proteomes" id="UP001049176">
    <property type="component" value="Chromosome 2"/>
</dbReference>
<keyword evidence="1" id="KW-1133">Transmembrane helix</keyword>
<organism evidence="2 3">
    <name type="scientific">Marasmius oreades</name>
    <name type="common">fairy-ring Marasmius</name>
    <dbReference type="NCBI Taxonomy" id="181124"/>
    <lineage>
        <taxon>Eukaryota</taxon>
        <taxon>Fungi</taxon>
        <taxon>Dikarya</taxon>
        <taxon>Basidiomycota</taxon>
        <taxon>Agaricomycotina</taxon>
        <taxon>Agaricomycetes</taxon>
        <taxon>Agaricomycetidae</taxon>
        <taxon>Agaricales</taxon>
        <taxon>Marasmiineae</taxon>
        <taxon>Marasmiaceae</taxon>
        <taxon>Marasmius</taxon>
    </lineage>
</organism>
<evidence type="ECO:0000313" key="2">
    <source>
        <dbReference type="EMBL" id="KAG7096685.1"/>
    </source>
</evidence>
<name>A0A9P7UXX5_9AGAR</name>
<dbReference type="OrthoDB" id="3204347at2759"/>
<keyword evidence="1" id="KW-0472">Membrane</keyword>
<dbReference type="AlphaFoldDB" id="A0A9P7UXX5"/>
<sequence length="152" mass="16983">MSGVLTSIPNKSQFYIFAVFTTTAALDLTPFHDQRVVFDMLALAMSSLFAALIFVYLFMPALWRAITSADDCDVHQASLAVVAARNPVRETGPPANMAKLILLRHKIQIANRKRRNSSVTRPYVVPICSSPSRPPKAPWLRFGRPFTGRQNH</sequence>
<accession>A0A9P7UXX5</accession>